<dbReference type="PROSITE" id="PS50093">
    <property type="entry name" value="PKD"/>
    <property type="match status" value="1"/>
</dbReference>
<feature type="active site" description="Charge relay system" evidence="6">
    <location>
        <position position="145"/>
    </location>
</feature>
<evidence type="ECO:0000256" key="5">
    <source>
        <dbReference type="ARBA" id="ARBA00022825"/>
    </source>
</evidence>
<dbReference type="InterPro" id="IPR013783">
    <property type="entry name" value="Ig-like_fold"/>
</dbReference>
<keyword evidence="4 6" id="KW-0378">Hydrolase</keyword>
<dbReference type="EMBL" id="CP031165">
    <property type="protein sequence ID" value="AXV05331.1"/>
    <property type="molecule type" value="Genomic_DNA"/>
</dbReference>
<dbReference type="Proteomes" id="UP000264006">
    <property type="component" value="Chromosome"/>
</dbReference>
<dbReference type="KEGG" id="euz:DVS28_a0629"/>
<feature type="signal peptide" evidence="8">
    <location>
        <begin position="1"/>
        <end position="24"/>
    </location>
</feature>
<evidence type="ECO:0000256" key="3">
    <source>
        <dbReference type="ARBA" id="ARBA00022670"/>
    </source>
</evidence>
<dbReference type="OrthoDB" id="9802683at2"/>
<protein>
    <submittedName>
        <fullName evidence="10">Intracellular serine protease</fullName>
    </submittedName>
</protein>
<evidence type="ECO:0000256" key="6">
    <source>
        <dbReference type="PROSITE-ProRule" id="PRU01240"/>
    </source>
</evidence>
<dbReference type="Pfam" id="PF04151">
    <property type="entry name" value="PPC"/>
    <property type="match status" value="1"/>
</dbReference>
<evidence type="ECO:0000256" key="2">
    <source>
        <dbReference type="ARBA" id="ARBA00011073"/>
    </source>
</evidence>
<feature type="domain" description="PKD" evidence="9">
    <location>
        <begin position="414"/>
        <end position="492"/>
    </location>
</feature>
<sequence length="612" mass="62018">MNRPFLPSFLACLLLLALVTPAAAEDAPADDQRGEEQPASLIIGVEGDLPAAVGALEAINGLEVVHVSPQGAFVAVEVDGLRALRLASTAVPGVAYVEEDETRYSQAIPNDARYGDQYGPEMMGAEEAWGAVGYGDTSISVAVLDTGTRHGHQDLTPTSRFSATQVYTGNSSDNCGHGTHVAGTVGATTNNGIGVAGMSQAQMMTYKVLDATGGIFNIQCSGSTSSIAQAVYDATDDGADIISMSLGGGGYSQSFENAIDYAWNNGVVVVAASGNDGASNGVSYPAAYDNAIAVGALDADKGKASYSNAGDELDVVAPGSSVLSTYNSSNSSYSSLSGTSMATPHVSGALALAWSCAPSGTTNADVRNAMESTAEDLGANGWDRSYGHGLVRVDLMVDVLCDGGTGGGPTNTAPTAAFTTTTDELTIDVDGTASSDADGDALTHSWDFGDGSTATGATASHTYAADGTYTVTLTVDDGTDTDTTSTTVTVEASDPGGDPDPSTPNLTSGQTVQVSLSGSGDEAFYKIAVPAGANSITVSIDGPSCGLFGCSFDADLYTRDAARPTDSAWDCRPYQGGSDETCTDTSPTAGYLYVRVDAYSGSGTVDLTATVS</sequence>
<dbReference type="InterPro" id="IPR035986">
    <property type="entry name" value="PKD_dom_sf"/>
</dbReference>
<dbReference type="AlphaFoldDB" id="A0A346XSY4"/>
<evidence type="ECO:0000313" key="10">
    <source>
        <dbReference type="EMBL" id="AXV05331.1"/>
    </source>
</evidence>
<dbReference type="SUPFAM" id="SSF49299">
    <property type="entry name" value="PKD domain"/>
    <property type="match status" value="1"/>
</dbReference>
<dbReference type="RefSeq" id="WP_114590151.1">
    <property type="nucleotide sequence ID" value="NZ_CP031165.1"/>
</dbReference>
<comment type="similarity">
    <text evidence="2 6">Belongs to the peptidase S8 family.</text>
</comment>
<dbReference type="SUPFAM" id="SSF52743">
    <property type="entry name" value="Subtilisin-like"/>
    <property type="match status" value="1"/>
</dbReference>
<dbReference type="PROSITE" id="PS00138">
    <property type="entry name" value="SUBTILASE_SER"/>
    <property type="match status" value="1"/>
</dbReference>
<dbReference type="CDD" id="cd00146">
    <property type="entry name" value="PKD"/>
    <property type="match status" value="1"/>
</dbReference>
<keyword evidence="3 6" id="KW-0645">Protease</keyword>
<dbReference type="Gene3D" id="3.40.50.200">
    <property type="entry name" value="Peptidase S8/S53 domain"/>
    <property type="match status" value="1"/>
</dbReference>
<keyword evidence="11" id="KW-1185">Reference proteome</keyword>
<dbReference type="PANTHER" id="PTHR43806">
    <property type="entry name" value="PEPTIDASE S8"/>
    <property type="match status" value="1"/>
</dbReference>
<dbReference type="InterPro" id="IPR007280">
    <property type="entry name" value="Peptidase_C_arc/bac"/>
</dbReference>
<dbReference type="InterPro" id="IPR022398">
    <property type="entry name" value="Peptidase_S8_His-AS"/>
</dbReference>
<dbReference type="Pfam" id="PF18911">
    <property type="entry name" value="PKD_4"/>
    <property type="match status" value="1"/>
</dbReference>
<dbReference type="InterPro" id="IPR023828">
    <property type="entry name" value="Peptidase_S8_Ser-AS"/>
</dbReference>
<dbReference type="InterPro" id="IPR036852">
    <property type="entry name" value="Peptidase_S8/S53_dom_sf"/>
</dbReference>
<dbReference type="InterPro" id="IPR000209">
    <property type="entry name" value="Peptidase_S8/S53_dom"/>
</dbReference>
<dbReference type="GO" id="GO:0004252">
    <property type="term" value="F:serine-type endopeptidase activity"/>
    <property type="evidence" value="ECO:0007669"/>
    <property type="project" value="UniProtKB-UniRule"/>
</dbReference>
<feature type="active site" description="Charge relay system" evidence="6">
    <location>
        <position position="340"/>
    </location>
</feature>
<organism evidence="10 11">
    <name type="scientific">Euzebya pacifica</name>
    <dbReference type="NCBI Taxonomy" id="1608957"/>
    <lineage>
        <taxon>Bacteria</taxon>
        <taxon>Bacillati</taxon>
        <taxon>Actinomycetota</taxon>
        <taxon>Nitriliruptoria</taxon>
        <taxon>Euzebyales</taxon>
    </lineage>
</organism>
<dbReference type="InterPro" id="IPR022409">
    <property type="entry name" value="PKD/Chitinase_dom"/>
</dbReference>
<feature type="compositionally biased region" description="Polar residues" evidence="7">
    <location>
        <begin position="503"/>
        <end position="513"/>
    </location>
</feature>
<feature type="region of interest" description="Disordered" evidence="7">
    <location>
        <begin position="476"/>
        <end position="513"/>
    </location>
</feature>
<dbReference type="PRINTS" id="PR00723">
    <property type="entry name" value="SUBTILISIN"/>
</dbReference>
<dbReference type="GO" id="GO:0005615">
    <property type="term" value="C:extracellular space"/>
    <property type="evidence" value="ECO:0007669"/>
    <property type="project" value="TreeGrafter"/>
</dbReference>
<evidence type="ECO:0000256" key="1">
    <source>
        <dbReference type="ARBA" id="ARBA00001913"/>
    </source>
</evidence>
<dbReference type="GO" id="GO:0006508">
    <property type="term" value="P:proteolysis"/>
    <property type="evidence" value="ECO:0007669"/>
    <property type="project" value="UniProtKB-KW"/>
</dbReference>
<dbReference type="InterPro" id="IPR050131">
    <property type="entry name" value="Peptidase_S8_subtilisin-like"/>
</dbReference>
<dbReference type="InterPro" id="IPR000601">
    <property type="entry name" value="PKD_dom"/>
</dbReference>
<evidence type="ECO:0000256" key="8">
    <source>
        <dbReference type="SAM" id="SignalP"/>
    </source>
</evidence>
<evidence type="ECO:0000313" key="11">
    <source>
        <dbReference type="Proteomes" id="UP000264006"/>
    </source>
</evidence>
<name>A0A346XSY4_9ACTN</name>
<dbReference type="InterPro" id="IPR015500">
    <property type="entry name" value="Peptidase_S8_subtilisin-rel"/>
</dbReference>
<accession>A0A346XSY4</accession>
<evidence type="ECO:0000256" key="7">
    <source>
        <dbReference type="SAM" id="MobiDB-lite"/>
    </source>
</evidence>
<feature type="compositionally biased region" description="Low complexity" evidence="7">
    <location>
        <begin position="476"/>
        <end position="500"/>
    </location>
</feature>
<dbReference type="Gene3D" id="2.60.40.10">
    <property type="entry name" value="Immunoglobulins"/>
    <property type="match status" value="1"/>
</dbReference>
<keyword evidence="5 6" id="KW-0720">Serine protease</keyword>
<dbReference type="Pfam" id="PF00082">
    <property type="entry name" value="Peptidase_S8"/>
    <property type="match status" value="1"/>
</dbReference>
<gene>
    <name evidence="10" type="ORF">DVS28_a0629</name>
</gene>
<evidence type="ECO:0000259" key="9">
    <source>
        <dbReference type="PROSITE" id="PS50093"/>
    </source>
</evidence>
<dbReference type="PROSITE" id="PS51892">
    <property type="entry name" value="SUBTILASE"/>
    <property type="match status" value="1"/>
</dbReference>
<feature type="active site" description="Charge relay system" evidence="6">
    <location>
        <position position="177"/>
    </location>
</feature>
<dbReference type="GO" id="GO:0005975">
    <property type="term" value="P:carbohydrate metabolic process"/>
    <property type="evidence" value="ECO:0007669"/>
    <property type="project" value="UniProtKB-ARBA"/>
</dbReference>
<reference evidence="10 11" key="1">
    <citation type="submission" date="2018-09" db="EMBL/GenBank/DDBJ databases">
        <title>Complete genome sequence of Euzebya sp. DY32-46 isolated from seawater of Pacific Ocean.</title>
        <authorList>
            <person name="Xu L."/>
            <person name="Wu Y.-H."/>
            <person name="Xu X.-W."/>
        </authorList>
    </citation>
    <scope>NUCLEOTIDE SEQUENCE [LARGE SCALE GENOMIC DNA]</scope>
    <source>
        <strain evidence="10 11">DY32-46</strain>
    </source>
</reference>
<feature type="chain" id="PRO_5039230000" evidence="8">
    <location>
        <begin position="25"/>
        <end position="612"/>
    </location>
</feature>
<dbReference type="SMART" id="SM00089">
    <property type="entry name" value="PKD"/>
    <property type="match status" value="1"/>
</dbReference>
<comment type="cofactor">
    <cofactor evidence="1">
        <name>Ca(2+)</name>
        <dbReference type="ChEBI" id="CHEBI:29108"/>
    </cofactor>
</comment>
<keyword evidence="8" id="KW-0732">Signal</keyword>
<dbReference type="PANTHER" id="PTHR43806:SF11">
    <property type="entry name" value="CEREVISIN-RELATED"/>
    <property type="match status" value="1"/>
</dbReference>
<proteinExistence type="inferred from homology"/>
<dbReference type="Gene3D" id="2.60.120.380">
    <property type="match status" value="1"/>
</dbReference>
<dbReference type="PROSITE" id="PS00137">
    <property type="entry name" value="SUBTILASE_HIS"/>
    <property type="match status" value="1"/>
</dbReference>
<evidence type="ECO:0000256" key="4">
    <source>
        <dbReference type="ARBA" id="ARBA00022801"/>
    </source>
</evidence>